<protein>
    <submittedName>
        <fullName evidence="4">Inosine-5'-monophosphate dehydrogenase protein</fullName>
        <ecNumber evidence="4">2.7.7.72</ecNumber>
    </submittedName>
</protein>
<feature type="domain" description="CBS" evidence="3">
    <location>
        <begin position="76"/>
        <end position="134"/>
    </location>
</feature>
<dbReference type="PANTHER" id="PTHR43080:SF2">
    <property type="entry name" value="CBS DOMAIN-CONTAINING PROTEIN"/>
    <property type="match status" value="1"/>
</dbReference>
<dbReference type="EMBL" id="JNVL01000008">
    <property type="protein sequence ID" value="KER06525.1"/>
    <property type="molecule type" value="Genomic_DNA"/>
</dbReference>
<evidence type="ECO:0000259" key="3">
    <source>
        <dbReference type="PROSITE" id="PS51371"/>
    </source>
</evidence>
<dbReference type="SMART" id="SM00116">
    <property type="entry name" value="CBS"/>
    <property type="match status" value="4"/>
</dbReference>
<feature type="domain" description="CBS" evidence="3">
    <location>
        <begin position="11"/>
        <end position="70"/>
    </location>
</feature>
<feature type="domain" description="CBS" evidence="3">
    <location>
        <begin position="234"/>
        <end position="285"/>
    </location>
</feature>
<dbReference type="PROSITE" id="PS51371">
    <property type="entry name" value="CBS"/>
    <property type="match status" value="4"/>
</dbReference>
<evidence type="ECO:0000256" key="1">
    <source>
        <dbReference type="ARBA" id="ARBA00023122"/>
    </source>
</evidence>
<evidence type="ECO:0000256" key="2">
    <source>
        <dbReference type="PROSITE-ProRule" id="PRU00703"/>
    </source>
</evidence>
<reference evidence="4 5" key="1">
    <citation type="submission" date="2014-06" db="EMBL/GenBank/DDBJ databases">
        <authorList>
            <person name="Ngugi D.K."/>
            <person name="Blom J."/>
            <person name="Alam I."/>
            <person name="Rashid M."/>
            <person name="Ba Alawi W."/>
            <person name="Zhang G."/>
            <person name="Hikmawan T."/>
            <person name="Guan Y."/>
            <person name="Antunes A."/>
            <person name="Siam R."/>
            <person name="Eldorry H."/>
            <person name="Bajic V."/>
            <person name="Stingl U."/>
        </authorList>
    </citation>
    <scope>NUCLEOTIDE SEQUENCE [LARGE SCALE GENOMIC DNA]</scope>
    <source>
        <strain evidence="4">SCGC AAA799-E16</strain>
    </source>
</reference>
<proteinExistence type="predicted"/>
<dbReference type="SUPFAM" id="SSF54631">
    <property type="entry name" value="CBS-domain pair"/>
    <property type="match status" value="2"/>
</dbReference>
<dbReference type="Pfam" id="PF00571">
    <property type="entry name" value="CBS"/>
    <property type="match status" value="4"/>
</dbReference>
<dbReference type="Proteomes" id="UP000028027">
    <property type="component" value="Unassembled WGS sequence"/>
</dbReference>
<comment type="caution">
    <text evidence="4">The sequence shown here is derived from an EMBL/GenBank/DDBJ whole genome shotgun (WGS) entry which is preliminary data.</text>
</comment>
<evidence type="ECO:0000313" key="5">
    <source>
        <dbReference type="Proteomes" id="UP000028027"/>
    </source>
</evidence>
<dbReference type="InterPro" id="IPR000644">
    <property type="entry name" value="CBS_dom"/>
</dbReference>
<name>A0A081S6H2_9ARCH</name>
<dbReference type="PATRIC" id="fig|1502292.3.peg.696"/>
<dbReference type="AlphaFoldDB" id="A0A081S6H2"/>
<keyword evidence="5" id="KW-1185">Reference proteome</keyword>
<feature type="domain" description="CBS" evidence="3">
    <location>
        <begin position="141"/>
        <end position="198"/>
    </location>
</feature>
<keyword evidence="1 2" id="KW-0129">CBS domain</keyword>
<dbReference type="PANTHER" id="PTHR43080">
    <property type="entry name" value="CBS DOMAIN-CONTAINING PROTEIN CBSX3, MITOCHONDRIAL"/>
    <property type="match status" value="1"/>
</dbReference>
<dbReference type="Gene3D" id="3.10.580.10">
    <property type="entry name" value="CBS-domain"/>
    <property type="match status" value="2"/>
</dbReference>
<keyword evidence="4" id="KW-0808">Transferase</keyword>
<evidence type="ECO:0000313" key="4">
    <source>
        <dbReference type="EMBL" id="KER06525.1"/>
    </source>
</evidence>
<gene>
    <name evidence="4" type="ORF">AAA799E16_00763</name>
</gene>
<organism evidence="4 5">
    <name type="scientific">Marine Group I thaumarchaeote SCGC AAA799-E16</name>
    <dbReference type="NCBI Taxonomy" id="1502292"/>
    <lineage>
        <taxon>Archaea</taxon>
        <taxon>Nitrososphaerota</taxon>
        <taxon>Marine Group I</taxon>
    </lineage>
</organism>
<dbReference type="InterPro" id="IPR046342">
    <property type="entry name" value="CBS_dom_sf"/>
</dbReference>
<dbReference type="InterPro" id="IPR051257">
    <property type="entry name" value="Diverse_CBS-Domain"/>
</dbReference>
<accession>A0A081S6H2</accession>
<keyword evidence="4" id="KW-0548">Nucleotidyltransferase</keyword>
<dbReference type="GO" id="GO:0004810">
    <property type="term" value="F:CCA tRNA nucleotidyltransferase activity"/>
    <property type="evidence" value="ECO:0007669"/>
    <property type="project" value="UniProtKB-EC"/>
</dbReference>
<sequence>MNIKKSNLTKILTKPITVGPNSTLVKVRESLLKNKVKRVVVVDKKKPIAVITEKDISKKIYELGNKPIKSVLAKNFKPKKLFTLTRKNTVKECAKMMKKHRISVVIILNEDKTLGGIVTKTDLVKIFLTKGSESLKVSQVMKKTNLVTASPSDPILHVESLLLKYGISRVIIKRNQKPVGIITFRDFVPAKIPQWIAESADPKEVQEYKFKKGLEEGHVNQMSYLFPFHATDIMASKPITIEAGKEIRAAITLMIKHDISGLPVVKNSKLVGIITKSDIVSVLAS</sequence>
<dbReference type="EC" id="2.7.7.72" evidence="4"/>